<feature type="domain" description="SANT and BTB" evidence="2">
    <location>
        <begin position="196"/>
        <end position="293"/>
    </location>
</feature>
<protein>
    <recommendedName>
        <fullName evidence="2">SANT and BTB domain-containing protein</fullName>
    </recommendedName>
</protein>
<dbReference type="InterPro" id="IPR011333">
    <property type="entry name" value="SKP1/BTB/POZ_sf"/>
</dbReference>
<keyword evidence="4" id="KW-1185">Reference proteome</keyword>
<reference evidence="4" key="1">
    <citation type="journal article" date="2013" name="Genome Biol.">
        <title>Draft genome of the mountain pine beetle, Dendroctonus ponderosae Hopkins, a major forest pest.</title>
        <authorList>
            <person name="Keeling C.I."/>
            <person name="Yuen M.M."/>
            <person name="Liao N.Y."/>
            <person name="Docking T.R."/>
            <person name="Chan S.K."/>
            <person name="Taylor G.A."/>
            <person name="Palmquist D.L."/>
            <person name="Jackman S.D."/>
            <person name="Nguyen A."/>
            <person name="Li M."/>
            <person name="Henderson H."/>
            <person name="Janes J.K."/>
            <person name="Zhao Y."/>
            <person name="Pandoh P."/>
            <person name="Moore R."/>
            <person name="Sperling F.A."/>
            <person name="Huber D.P."/>
            <person name="Birol I."/>
            <person name="Jones S.J."/>
            <person name="Bohlmann J."/>
        </authorList>
    </citation>
    <scope>NUCLEOTIDE SEQUENCE</scope>
</reference>
<accession>A0AAR5Q9I9</accession>
<dbReference type="InterPro" id="IPR045902">
    <property type="entry name" value="SANBR-like"/>
</dbReference>
<feature type="compositionally biased region" description="Acidic residues" evidence="1">
    <location>
        <begin position="595"/>
        <end position="612"/>
    </location>
</feature>
<feature type="region of interest" description="Disordered" evidence="1">
    <location>
        <begin position="1"/>
        <end position="26"/>
    </location>
</feature>
<evidence type="ECO:0000313" key="4">
    <source>
        <dbReference type="Proteomes" id="UP000019118"/>
    </source>
</evidence>
<sequence>MESRRQEICAHNSSNQGEARKSTEETDKAHITISEFLNFLKTAYQVQDSVEGVLLEGGMSEAVNWLKSKEIESTIKGRSMSVQTSDTLLRKGSADDNKKELAKKRESNGTLVDDSDILKQKLNEVLSEGLLDSVLPYLVQSTNSLKKNSLCSVKTIEKNSHTSTLTVSNERLARRKSSGDASTACKVFDTKIGSEVEIHVCDEIKNTKKTFTCNQKLLVEKMGYFAEVTLGQKLEDMDISVHCDIGIFEWLMQWVKKDSLLEADWPHLDSQCVIPILVSAAFLQMEPLLQDCLLFCHQHMNEILRTASNLSCLNDSVLTRLAAMYTNSEVELIKDRKDKIQSKLFSKLIQSLAEPEPESVRGHWCSLARIFRCDKCQQLITPNVAARIPCIPACMRLQPDGSIISLHTRDPNWLINEYIIKLHKTLKTWRKVYWRLWGDVHFLYCGICKKYFPTNQIGWCRYHPDTPQFFTLDAQKAPLPIGRYPCCGERAYRFQLLENYSACQFRQHAVSVEDVRQSAIFSMLETYRHLIEEEPPELLFPERLTRLVARDSSVNSEKFICKESFWWDGLEIIPPRPKLGLLSTFANRGANCDEESIISDESTTEENTEEETISSSSLESDEGSAESNPPPKQTLVKKPKKNSAGKLLWQHNLSARSNQDIQRAYEESLLKDIGAILSRKTLNDTTNKPGTRTVGRNSIPLGGLWMRLESEWRESLNQRETQPKAKNFATSKTNKPRSRF</sequence>
<organism evidence="3 4">
    <name type="scientific">Dendroctonus ponderosae</name>
    <name type="common">Mountain pine beetle</name>
    <dbReference type="NCBI Taxonomy" id="77166"/>
    <lineage>
        <taxon>Eukaryota</taxon>
        <taxon>Metazoa</taxon>
        <taxon>Ecdysozoa</taxon>
        <taxon>Arthropoda</taxon>
        <taxon>Hexapoda</taxon>
        <taxon>Insecta</taxon>
        <taxon>Pterygota</taxon>
        <taxon>Neoptera</taxon>
        <taxon>Endopterygota</taxon>
        <taxon>Coleoptera</taxon>
        <taxon>Polyphaga</taxon>
        <taxon>Cucujiformia</taxon>
        <taxon>Curculionidae</taxon>
        <taxon>Scolytinae</taxon>
        <taxon>Dendroctonus</taxon>
    </lineage>
</organism>
<dbReference type="PANTHER" id="PTHR20946">
    <property type="entry name" value="SANT AND BTB DOMAIN REGULATOR OF CLASS SWITCH RECOMBINATION"/>
    <property type="match status" value="1"/>
</dbReference>
<dbReference type="AlphaFoldDB" id="A0AAR5Q9I9"/>
<dbReference type="KEGG" id="dpa:109544247"/>
<dbReference type="Pfam" id="PF11822">
    <property type="entry name" value="BTB_SANBR"/>
    <property type="match status" value="1"/>
</dbReference>
<feature type="region of interest" description="Disordered" evidence="1">
    <location>
        <begin position="715"/>
        <end position="740"/>
    </location>
</feature>
<dbReference type="InterPro" id="IPR021777">
    <property type="entry name" value="SANBR_BTB"/>
</dbReference>
<dbReference type="EnsemblMetazoa" id="XM_019914335.1">
    <property type="protein sequence ID" value="XP_019769894.1"/>
    <property type="gene ID" value="LOC109544247"/>
</dbReference>
<dbReference type="GeneID" id="109544247"/>
<proteinExistence type="predicted"/>
<evidence type="ECO:0000313" key="3">
    <source>
        <dbReference type="EnsemblMetazoa" id="XP_019769894.1"/>
    </source>
</evidence>
<dbReference type="Gene3D" id="3.30.710.10">
    <property type="entry name" value="Potassium Channel Kv1.1, Chain A"/>
    <property type="match status" value="1"/>
</dbReference>
<evidence type="ECO:0000256" key="1">
    <source>
        <dbReference type="SAM" id="MobiDB-lite"/>
    </source>
</evidence>
<reference evidence="3" key="2">
    <citation type="submission" date="2024-08" db="UniProtKB">
        <authorList>
            <consortium name="EnsemblMetazoa"/>
        </authorList>
    </citation>
    <scope>IDENTIFICATION</scope>
</reference>
<evidence type="ECO:0000259" key="2">
    <source>
        <dbReference type="Pfam" id="PF11822"/>
    </source>
</evidence>
<dbReference type="Proteomes" id="UP000019118">
    <property type="component" value="Unassembled WGS sequence"/>
</dbReference>
<name>A0AAR5Q9I9_DENPD</name>
<dbReference type="PANTHER" id="PTHR20946:SF0">
    <property type="entry name" value="SANT AND BTB DOMAIN REGULATOR OF CLASS SWITCH RECOMBINATION"/>
    <property type="match status" value="1"/>
</dbReference>
<feature type="region of interest" description="Disordered" evidence="1">
    <location>
        <begin position="595"/>
        <end position="641"/>
    </location>
</feature>